<dbReference type="Proteomes" id="UP000816034">
    <property type="component" value="Unassembled WGS sequence"/>
</dbReference>
<comment type="caution">
    <text evidence="1">The sequence shown here is derived from an EMBL/GenBank/DDBJ whole genome shotgun (WGS) entry which is preliminary data.</text>
</comment>
<dbReference type="GeneID" id="68097584"/>
<dbReference type="SUPFAM" id="SSF101898">
    <property type="entry name" value="NHL repeat"/>
    <property type="match status" value="1"/>
</dbReference>
<gene>
    <name evidence="1" type="ORF">C9374_005129</name>
</gene>
<dbReference type="RefSeq" id="XP_044548228.1">
    <property type="nucleotide sequence ID" value="XM_044694845.1"/>
</dbReference>
<evidence type="ECO:0000313" key="1">
    <source>
        <dbReference type="EMBL" id="KAG2382549.1"/>
    </source>
</evidence>
<reference evidence="1 2" key="1">
    <citation type="journal article" date="2018" name="BMC Genomics">
        <title>The genome of Naegleria lovaniensis, the basis for a comparative approach to unravel pathogenicity factors of the human pathogenic amoeba N. fowleri.</title>
        <authorList>
            <person name="Liechti N."/>
            <person name="Schurch N."/>
            <person name="Bruggmann R."/>
            <person name="Wittwer M."/>
        </authorList>
    </citation>
    <scope>NUCLEOTIDE SEQUENCE [LARGE SCALE GENOMIC DNA]</scope>
    <source>
        <strain evidence="1 2">ATCC 30569</strain>
    </source>
</reference>
<evidence type="ECO:0000313" key="2">
    <source>
        <dbReference type="Proteomes" id="UP000816034"/>
    </source>
</evidence>
<organism evidence="1 2">
    <name type="scientific">Naegleria lovaniensis</name>
    <name type="common">Amoeba</name>
    <dbReference type="NCBI Taxonomy" id="51637"/>
    <lineage>
        <taxon>Eukaryota</taxon>
        <taxon>Discoba</taxon>
        <taxon>Heterolobosea</taxon>
        <taxon>Tetramitia</taxon>
        <taxon>Eutetramitia</taxon>
        <taxon>Vahlkampfiidae</taxon>
        <taxon>Naegleria</taxon>
    </lineage>
</organism>
<dbReference type="AlphaFoldDB" id="A0AA88KI81"/>
<accession>A0AA88KI81</accession>
<sequence>MIFSSSENAECLCHSSHTNQVIIDLDSNFIIYAQPLTEVNSLLKSKMMHVRGKTKPFSMFFKVTHIFGNYSDEEEEQDDQEGFINLKSPQDVKISYSLGLILISDTFNDCIQIFHLHSKMHLTCINSLMLQMKQPSVMCIEEEVNDDKNCSTFCHLIVSSIKNGQKGVYKYDLTTLLSSARNYEQVESRKKRTKSTNTKQSFLWKASSTSNLGGIALLKKDVLKNSNVAATYNYIYVCDTNRDNIHILNSTSGQIIQSISVKFPLSVTFTQSNYLNEIQSDSPLSMLVLSDKKIERFEMVMTQSKNGSKSFEEHDVEWKKIMSFDAFPTRYYFHSTCIVYDPLMKCVIFGNTQIRIFNLQGNCEKSSDNFKMLSEHGDVLLGPFEWIHGMVLNELSGELLVCDLGNKLVLVLE</sequence>
<keyword evidence="2" id="KW-1185">Reference proteome</keyword>
<proteinExistence type="predicted"/>
<dbReference type="EMBL" id="PYSW02000023">
    <property type="protein sequence ID" value="KAG2382549.1"/>
    <property type="molecule type" value="Genomic_DNA"/>
</dbReference>
<name>A0AA88KI81_NAELO</name>
<protein>
    <submittedName>
        <fullName evidence="1">Uncharacterized protein</fullName>
    </submittedName>
</protein>